<reference evidence="1 2" key="1">
    <citation type="journal article" date="2023" name="Microb. Genom.">
        <title>Mesoterricola silvestris gen. nov., sp. nov., Mesoterricola sediminis sp. nov., Geothrix oryzae sp. nov., Geothrix edaphica sp. nov., Geothrix rubra sp. nov., and Geothrix limicola sp. nov., six novel members of Acidobacteriota isolated from soils.</title>
        <authorList>
            <person name="Weisberg A.J."/>
            <person name="Pearce E."/>
            <person name="Kramer C.G."/>
            <person name="Chang J.H."/>
            <person name="Clarke C.R."/>
        </authorList>
    </citation>
    <scope>NUCLEOTIDE SEQUENCE [LARGE SCALE GENOMIC DNA]</scope>
    <source>
        <strain evidence="1 2">NE20-4-1</strain>
    </source>
</reference>
<sequence length="66" mass="7274">MSRFSEMLPPPAGRRRGLAALREWNSYPPTGGGQGWRSVWLLFPGSQFSIWIRLLLCASCGSHLGG</sequence>
<name>A0ABU4N5X2_9ACTN</name>
<dbReference type="Proteomes" id="UP001282474">
    <property type="component" value="Unassembled WGS sequence"/>
</dbReference>
<proteinExistence type="predicted"/>
<evidence type="ECO:0000313" key="1">
    <source>
        <dbReference type="EMBL" id="MDX3044372.1"/>
    </source>
</evidence>
<gene>
    <name evidence="1" type="ORF">PV383_45530</name>
</gene>
<dbReference type="EMBL" id="JARAWJ010000079">
    <property type="protein sequence ID" value="MDX3044372.1"/>
    <property type="molecule type" value="Genomic_DNA"/>
</dbReference>
<dbReference type="RefSeq" id="WP_193381930.1">
    <property type="nucleotide sequence ID" value="NZ_JABXWF010000039.1"/>
</dbReference>
<accession>A0ABU4N5X2</accession>
<evidence type="ECO:0000313" key="2">
    <source>
        <dbReference type="Proteomes" id="UP001282474"/>
    </source>
</evidence>
<comment type="caution">
    <text evidence="1">The sequence shown here is derived from an EMBL/GenBank/DDBJ whole genome shotgun (WGS) entry which is preliminary data.</text>
</comment>
<keyword evidence="2" id="KW-1185">Reference proteome</keyword>
<protein>
    <submittedName>
        <fullName evidence="1">Uncharacterized protein</fullName>
    </submittedName>
</protein>
<organism evidence="1 2">
    <name type="scientific">Streptomyces caniscabiei</name>
    <dbReference type="NCBI Taxonomy" id="2746961"/>
    <lineage>
        <taxon>Bacteria</taxon>
        <taxon>Bacillati</taxon>
        <taxon>Actinomycetota</taxon>
        <taxon>Actinomycetes</taxon>
        <taxon>Kitasatosporales</taxon>
        <taxon>Streptomycetaceae</taxon>
        <taxon>Streptomyces</taxon>
    </lineage>
</organism>